<dbReference type="InterPro" id="IPR027433">
    <property type="entry name" value="Lipoxygenase_dom_3"/>
</dbReference>
<organism evidence="18 19">
    <name type="scientific">Protea cynaroides</name>
    <dbReference type="NCBI Taxonomy" id="273540"/>
    <lineage>
        <taxon>Eukaryota</taxon>
        <taxon>Viridiplantae</taxon>
        <taxon>Streptophyta</taxon>
        <taxon>Embryophyta</taxon>
        <taxon>Tracheophyta</taxon>
        <taxon>Spermatophyta</taxon>
        <taxon>Magnoliopsida</taxon>
        <taxon>Proteales</taxon>
        <taxon>Proteaceae</taxon>
        <taxon>Protea</taxon>
    </lineage>
</organism>
<dbReference type="InterPro" id="IPR013819">
    <property type="entry name" value="LipOase_C"/>
</dbReference>
<dbReference type="InterPro" id="IPR036392">
    <property type="entry name" value="PLAT/LH2_dom_sf"/>
</dbReference>
<feature type="compositionally biased region" description="Basic and acidic residues" evidence="14">
    <location>
        <begin position="276"/>
        <end position="294"/>
    </location>
</feature>
<evidence type="ECO:0000256" key="12">
    <source>
        <dbReference type="PROSITE-ProRule" id="PRU00152"/>
    </source>
</evidence>
<dbReference type="OrthoDB" id="407298at2759"/>
<dbReference type="PROSITE" id="PS00711">
    <property type="entry name" value="LIPOXYGENASE_1"/>
    <property type="match status" value="1"/>
</dbReference>
<dbReference type="Proteomes" id="UP001141806">
    <property type="component" value="Unassembled WGS sequence"/>
</dbReference>
<evidence type="ECO:0000256" key="10">
    <source>
        <dbReference type="ARBA" id="ARBA00023098"/>
    </source>
</evidence>
<dbReference type="PANTHER" id="PTHR11771">
    <property type="entry name" value="LIPOXYGENASE"/>
    <property type="match status" value="1"/>
</dbReference>
<dbReference type="FunFam" id="1.20.245.10:FF:000002">
    <property type="entry name" value="Lipoxygenase"/>
    <property type="match status" value="1"/>
</dbReference>
<dbReference type="PROSITE" id="PS50250">
    <property type="entry name" value="PCI"/>
    <property type="match status" value="1"/>
</dbReference>
<keyword evidence="5" id="KW-0925">Oxylipin biosynthesis</keyword>
<evidence type="ECO:0000256" key="2">
    <source>
        <dbReference type="ARBA" id="ARBA00009419"/>
    </source>
</evidence>
<dbReference type="InterPro" id="IPR000717">
    <property type="entry name" value="PCI_dom"/>
</dbReference>
<evidence type="ECO:0008006" key="20">
    <source>
        <dbReference type="Google" id="ProtNLM"/>
    </source>
</evidence>
<dbReference type="InterPro" id="IPR042057">
    <property type="entry name" value="Lipoxy_PLAT/LH2"/>
</dbReference>
<feature type="region of interest" description="Disordered" evidence="14">
    <location>
        <begin position="60"/>
        <end position="81"/>
    </location>
</feature>
<evidence type="ECO:0000256" key="4">
    <source>
        <dbReference type="ARBA" id="ARBA00022723"/>
    </source>
</evidence>
<evidence type="ECO:0000256" key="5">
    <source>
        <dbReference type="ARBA" id="ARBA00022767"/>
    </source>
</evidence>
<feature type="region of interest" description="Disordered" evidence="14">
    <location>
        <begin position="1"/>
        <end position="20"/>
    </location>
</feature>
<keyword evidence="8 13" id="KW-0560">Oxidoreductase</keyword>
<name>A0A9Q0KQ72_9MAGN</name>
<dbReference type="InterPro" id="IPR001246">
    <property type="entry name" value="LipOase_plant"/>
</dbReference>
<evidence type="ECO:0000259" key="16">
    <source>
        <dbReference type="PROSITE" id="PS50250"/>
    </source>
</evidence>
<comment type="cofactor">
    <cofactor evidence="1 13">
        <name>Fe cation</name>
        <dbReference type="ChEBI" id="CHEBI:24875"/>
    </cofactor>
</comment>
<evidence type="ECO:0000256" key="3">
    <source>
        <dbReference type="ARBA" id="ARBA00022516"/>
    </source>
</evidence>
<dbReference type="Gene3D" id="2.60.60.20">
    <property type="entry name" value="PLAT/LH2 domain"/>
    <property type="match status" value="1"/>
</dbReference>
<dbReference type="EMBL" id="JAMYWD010000004">
    <property type="protein sequence ID" value="KAJ4974226.1"/>
    <property type="molecule type" value="Genomic_DNA"/>
</dbReference>
<dbReference type="Pfam" id="PF01477">
    <property type="entry name" value="PLAT"/>
    <property type="match status" value="1"/>
</dbReference>
<dbReference type="PROSITE" id="PS50095">
    <property type="entry name" value="PLAT"/>
    <property type="match status" value="1"/>
</dbReference>
<dbReference type="CDD" id="cd01751">
    <property type="entry name" value="PLAT_LH2"/>
    <property type="match status" value="1"/>
</dbReference>
<dbReference type="GO" id="GO:0006633">
    <property type="term" value="P:fatty acid biosynthetic process"/>
    <property type="evidence" value="ECO:0007669"/>
    <property type="project" value="UniProtKB-KW"/>
</dbReference>
<keyword evidence="9 13" id="KW-0408">Iron</keyword>
<accession>A0A9Q0KQ72</accession>
<dbReference type="GO" id="GO:0046872">
    <property type="term" value="F:metal ion binding"/>
    <property type="evidence" value="ECO:0007669"/>
    <property type="project" value="UniProtKB-KW"/>
</dbReference>
<dbReference type="InterPro" id="IPR000907">
    <property type="entry name" value="LipOase"/>
</dbReference>
<keyword evidence="3" id="KW-0444">Lipid biosynthesis</keyword>
<evidence type="ECO:0000256" key="8">
    <source>
        <dbReference type="ARBA" id="ARBA00023002"/>
    </source>
</evidence>
<evidence type="ECO:0000256" key="7">
    <source>
        <dbReference type="ARBA" id="ARBA00022964"/>
    </source>
</evidence>
<dbReference type="AlphaFoldDB" id="A0A9Q0KQ72"/>
<keyword evidence="7 13" id="KW-0223">Dioxygenase</keyword>
<dbReference type="GO" id="GO:0031408">
    <property type="term" value="P:oxylipin biosynthetic process"/>
    <property type="evidence" value="ECO:0007669"/>
    <property type="project" value="UniProtKB-KW"/>
</dbReference>
<proteinExistence type="inferred from homology"/>
<dbReference type="PRINTS" id="PR00087">
    <property type="entry name" value="LIPOXYGENASE"/>
</dbReference>
<dbReference type="Gene3D" id="3.10.450.60">
    <property type="match status" value="1"/>
</dbReference>
<evidence type="ECO:0000256" key="9">
    <source>
        <dbReference type="ARBA" id="ARBA00023004"/>
    </source>
</evidence>
<comment type="caution">
    <text evidence="18">The sequence shown here is derived from an EMBL/GenBank/DDBJ whole genome shotgun (WGS) entry which is preliminary data.</text>
</comment>
<feature type="compositionally biased region" description="Polar residues" evidence="14">
    <location>
        <begin position="60"/>
        <end position="71"/>
    </location>
</feature>
<evidence type="ECO:0000256" key="11">
    <source>
        <dbReference type="ARBA" id="ARBA00023160"/>
    </source>
</evidence>
<dbReference type="InterPro" id="IPR055089">
    <property type="entry name" value="COP9_N"/>
</dbReference>
<feature type="domain" description="PCI" evidence="16">
    <location>
        <begin position="1070"/>
        <end position="1201"/>
    </location>
</feature>
<comment type="caution">
    <text evidence="12">Lacks conserved residue(s) required for the propagation of feature annotation.</text>
</comment>
<evidence type="ECO:0000313" key="19">
    <source>
        <dbReference type="Proteomes" id="UP001141806"/>
    </source>
</evidence>
<evidence type="ECO:0000256" key="1">
    <source>
        <dbReference type="ARBA" id="ARBA00001962"/>
    </source>
</evidence>
<dbReference type="Gene3D" id="1.20.245.10">
    <property type="entry name" value="Lipoxygenase-1, Domain 5"/>
    <property type="match status" value="1"/>
</dbReference>
<feature type="domain" description="PLAT" evidence="15">
    <location>
        <begin position="107"/>
        <end position="226"/>
    </location>
</feature>
<dbReference type="InterPro" id="IPR020833">
    <property type="entry name" value="LipOase_Fe_BS"/>
</dbReference>
<evidence type="ECO:0000256" key="14">
    <source>
        <dbReference type="SAM" id="MobiDB-lite"/>
    </source>
</evidence>
<dbReference type="SMART" id="SM00308">
    <property type="entry name" value="LH2"/>
    <property type="match status" value="1"/>
</dbReference>
<keyword evidence="4 13" id="KW-0479">Metal-binding</keyword>
<dbReference type="SUPFAM" id="SSF48484">
    <property type="entry name" value="Lipoxigenase"/>
    <property type="match status" value="1"/>
</dbReference>
<reference evidence="18" key="1">
    <citation type="journal article" date="2023" name="Plant J.">
        <title>The genome of the king protea, Protea cynaroides.</title>
        <authorList>
            <person name="Chang J."/>
            <person name="Duong T.A."/>
            <person name="Schoeman C."/>
            <person name="Ma X."/>
            <person name="Roodt D."/>
            <person name="Barker N."/>
            <person name="Li Z."/>
            <person name="Van de Peer Y."/>
            <person name="Mizrachi E."/>
        </authorList>
    </citation>
    <scope>NUCLEOTIDE SEQUENCE</scope>
    <source>
        <tissue evidence="18">Young leaves</tissue>
    </source>
</reference>
<evidence type="ECO:0000259" key="15">
    <source>
        <dbReference type="PROSITE" id="PS50095"/>
    </source>
</evidence>
<evidence type="ECO:0000259" key="17">
    <source>
        <dbReference type="PROSITE" id="PS51393"/>
    </source>
</evidence>
<evidence type="ECO:0000313" key="18">
    <source>
        <dbReference type="EMBL" id="KAJ4974226.1"/>
    </source>
</evidence>
<feature type="region of interest" description="Disordered" evidence="14">
    <location>
        <begin position="276"/>
        <end position="317"/>
    </location>
</feature>
<keyword evidence="6" id="KW-0276">Fatty acid metabolism</keyword>
<sequence length="1201" mass="135485">MFAAQARPPSLLKSEISASPAPPSLSALFAGCRKNRRTKKPDFVVGVGGSRSIRAVISSGDNNVGTATQPEMGSDGNGSLRSSLLSSSIDVRAVVTIRKKMKESLPEKFEGQLQSFINGIGQGIVIQLISEEIDPVTKSGKSVESAVRGWLPKPSNNSNIVDYTADFTVPSDFGYPGAVLITNLHGKEFFLMEIVIHGCSEVPIFFPANSWIHSRKDNPESRIIFRNQAYLPSQTPAGLKDLRREDLLSKRGNGKGERKPFERIYDYAPYNDLGNPDKDDDLARPVFTGEERPYPRRCRTGRPPTNSDQYSESRVEKPHPVYVPRDETFEEIKEATFSAGRLKALFHNLIPSLAATLSSSDIPFKCFSDIDKLYSDGVLLKHDDQKEVLPMLMRTVISAGERLLKYEIPFIISRDRFSWLRDNEFSRQTLAGVNPVNIERLKEFPIVSKLDPALYGPPESAITRELVEQELQGMSIEEAVEKSRLFILDYHDILLPFIKKMNALPGRKAYASRTIFFYTNRGFLRPIAIELSLPPTPSLHHNRRVYIHGHDATAYWTWKQAKAHVASNDAGIHQLANHWLRTHACMEPYIIATHRHLSVMHPIYKLLHPYMRYTLEINALARQSLINGGGIIEACFSPGKYAVELSSAAYKSMWRFDMEALPADLLRRGMAIEDPSMPCGVRLVIEDYPYAADGLLVWSAIKEWVEEYVAHFYSDPSSVSKDVELQAWWNEIKNEGHYDKRNEPWWPKLNTKDDLSGIITIMVWIASGQHAAINFGQYPLGGYVPNRPTLMRKLIIQEDDPEYEKFIYHPEQTFLGSLPTQLQATKVMAVQDTLSMHSPDEEYLGQQHPLYCHWINDPHILSLFDKFSSRMKEIEDIINGRNKDINLKNRCGAGVPPYELLLPTSGPGAEESHQSQASRLAPFLEQLDPSKHSLSYLYILEAYTSVPVQKEKVSEIALSTVNFINSCLAEQIRLVPAKFTSLCKRFKDQVLLLQSPIQGVGPSRTAVRKLQPSSEHLTALHPDFLQLCLLSKCYKAGLCVLEEDIFEVDQPKDFFLYCYYGGMICIGHKLFHKAMELLHNVVTAPMSTTNAIAVEAYKKYILVSRIHNGQFSTTSFPKYTSSVAQRSLKNFSLPYVDLANSYGTGKIAELESCAETNREKFELDNTLGLAKQVVSSLYKRNIQRLTQTYLTLSLQDIANTV</sequence>
<dbReference type="PROSITE" id="PS51393">
    <property type="entry name" value="LIPOXYGENASE_3"/>
    <property type="match status" value="1"/>
</dbReference>
<dbReference type="Gene3D" id="4.10.375.10">
    <property type="entry name" value="Lipoxygenase-1, Domain 2"/>
    <property type="match status" value="1"/>
</dbReference>
<dbReference type="PROSITE" id="PS51257">
    <property type="entry name" value="PROKAR_LIPOPROTEIN"/>
    <property type="match status" value="1"/>
</dbReference>
<dbReference type="GO" id="GO:0016702">
    <property type="term" value="F:oxidoreductase activity, acting on single donors with incorporation of molecular oxygen, incorporation of two atoms of oxygen"/>
    <property type="evidence" value="ECO:0007669"/>
    <property type="project" value="InterPro"/>
</dbReference>
<dbReference type="Pfam" id="PF22788">
    <property type="entry name" value="COP9_hel_rpt"/>
    <property type="match status" value="1"/>
</dbReference>
<protein>
    <recommendedName>
        <fullName evidence="20">Lipoxygenase</fullName>
    </recommendedName>
</protein>
<dbReference type="PRINTS" id="PR00468">
    <property type="entry name" value="PLTLPOXGNASE"/>
</dbReference>
<comment type="similarity">
    <text evidence="2 13">Belongs to the lipoxygenase family.</text>
</comment>
<dbReference type="GO" id="GO:0034440">
    <property type="term" value="P:lipid oxidation"/>
    <property type="evidence" value="ECO:0007669"/>
    <property type="project" value="InterPro"/>
</dbReference>
<dbReference type="InterPro" id="IPR036226">
    <property type="entry name" value="LipOase_C_sf"/>
</dbReference>
<dbReference type="Gene3D" id="4.10.372.10">
    <property type="entry name" value="Lipoxygenase-1, Domain 3"/>
    <property type="match status" value="1"/>
</dbReference>
<gene>
    <name evidence="18" type="ORF">NE237_007400</name>
</gene>
<evidence type="ECO:0000256" key="13">
    <source>
        <dbReference type="RuleBase" id="RU003974"/>
    </source>
</evidence>
<keyword evidence="10" id="KW-0443">Lipid metabolism</keyword>
<evidence type="ECO:0000256" key="6">
    <source>
        <dbReference type="ARBA" id="ARBA00022832"/>
    </source>
</evidence>
<keyword evidence="11" id="KW-0275">Fatty acid biosynthesis</keyword>
<keyword evidence="19" id="KW-1185">Reference proteome</keyword>
<dbReference type="SUPFAM" id="SSF49723">
    <property type="entry name" value="Lipase/lipooxygenase domain (PLAT/LH2 domain)"/>
    <property type="match status" value="1"/>
</dbReference>
<feature type="domain" description="Lipoxygenase" evidence="17">
    <location>
        <begin position="229"/>
        <end position="915"/>
    </location>
</feature>
<dbReference type="Pfam" id="PF00305">
    <property type="entry name" value="Lipoxygenase"/>
    <property type="match status" value="1"/>
</dbReference>
<dbReference type="InterPro" id="IPR001024">
    <property type="entry name" value="PLAT/LH2_dom"/>
</dbReference>